<evidence type="ECO:0000256" key="3">
    <source>
        <dbReference type="ARBA" id="ARBA00023065"/>
    </source>
</evidence>
<evidence type="ECO:0000256" key="4">
    <source>
        <dbReference type="SAM" id="Coils"/>
    </source>
</evidence>
<dbReference type="GO" id="GO:0046961">
    <property type="term" value="F:proton-transporting ATPase activity, rotational mechanism"/>
    <property type="evidence" value="ECO:0007669"/>
    <property type="project" value="InterPro"/>
</dbReference>
<evidence type="ECO:0000313" key="5">
    <source>
        <dbReference type="EMBL" id="HIS31433.1"/>
    </source>
</evidence>
<dbReference type="InterPro" id="IPR038495">
    <property type="entry name" value="ATPase_E_C"/>
</dbReference>
<organism evidence="5 6">
    <name type="scientific">Candidatus Limivivens intestinipullorum</name>
    <dbReference type="NCBI Taxonomy" id="2840858"/>
    <lineage>
        <taxon>Bacteria</taxon>
        <taxon>Bacillati</taxon>
        <taxon>Bacillota</taxon>
        <taxon>Clostridia</taxon>
        <taxon>Lachnospirales</taxon>
        <taxon>Lachnospiraceae</taxon>
        <taxon>Lachnospiraceae incertae sedis</taxon>
        <taxon>Candidatus Limivivens</taxon>
    </lineage>
</organism>
<dbReference type="Pfam" id="PF01991">
    <property type="entry name" value="vATP-synt_E"/>
    <property type="match status" value="1"/>
</dbReference>
<keyword evidence="3" id="KW-0406">Ion transport</keyword>
<dbReference type="Proteomes" id="UP000823935">
    <property type="component" value="Unassembled WGS sequence"/>
</dbReference>
<protein>
    <submittedName>
        <fullName evidence="5">V-type ATP synthase subunit E</fullName>
    </submittedName>
</protein>
<evidence type="ECO:0000256" key="2">
    <source>
        <dbReference type="ARBA" id="ARBA00022448"/>
    </source>
</evidence>
<feature type="coiled-coil region" evidence="4">
    <location>
        <begin position="12"/>
        <end position="39"/>
    </location>
</feature>
<dbReference type="Gene3D" id="3.30.2320.30">
    <property type="entry name" value="ATP synthase, E subunit, C-terminal"/>
    <property type="match status" value="1"/>
</dbReference>
<evidence type="ECO:0000313" key="6">
    <source>
        <dbReference type="Proteomes" id="UP000823935"/>
    </source>
</evidence>
<sequence length="194" mass="22028">MTTEEKLNHFEAAAVEKARQKSLEEIEEHKAALAKIEAEQCAAKDREAALEIKTESESLNRSMNIALSKEQLEIKRQISKKHEELKDKLFIEIASRLAEFMDTPEYPKLLEKQINEILEVAGDEPVTIYIDPHDQSLLRNLSAVSNRAISLSSYPFMGGTRAVLESRHILIDNSFQTRLEELKEEFSFSGGVNP</sequence>
<comment type="caution">
    <text evidence="5">The sequence shown here is derived from an EMBL/GenBank/DDBJ whole genome shotgun (WGS) entry which is preliminary data.</text>
</comment>
<keyword evidence="2" id="KW-0813">Transport</keyword>
<reference evidence="5" key="1">
    <citation type="submission" date="2020-10" db="EMBL/GenBank/DDBJ databases">
        <authorList>
            <person name="Gilroy R."/>
        </authorList>
    </citation>
    <scope>NUCLEOTIDE SEQUENCE</scope>
    <source>
        <strain evidence="5">CHK190-19873</strain>
    </source>
</reference>
<dbReference type="SUPFAM" id="SSF160527">
    <property type="entry name" value="V-type ATPase subunit E-like"/>
    <property type="match status" value="1"/>
</dbReference>
<dbReference type="AlphaFoldDB" id="A0A9D1ET37"/>
<gene>
    <name evidence="5" type="ORF">IAB44_07795</name>
</gene>
<evidence type="ECO:0000256" key="1">
    <source>
        <dbReference type="ARBA" id="ARBA00005901"/>
    </source>
</evidence>
<reference evidence="5" key="2">
    <citation type="journal article" date="2021" name="PeerJ">
        <title>Extensive microbial diversity within the chicken gut microbiome revealed by metagenomics and culture.</title>
        <authorList>
            <person name="Gilroy R."/>
            <person name="Ravi A."/>
            <person name="Getino M."/>
            <person name="Pursley I."/>
            <person name="Horton D.L."/>
            <person name="Alikhan N.F."/>
            <person name="Baker D."/>
            <person name="Gharbi K."/>
            <person name="Hall N."/>
            <person name="Watson M."/>
            <person name="Adriaenssens E.M."/>
            <person name="Foster-Nyarko E."/>
            <person name="Jarju S."/>
            <person name="Secka A."/>
            <person name="Antonio M."/>
            <person name="Oren A."/>
            <person name="Chaudhuri R.R."/>
            <person name="La Ragione R."/>
            <person name="Hildebrand F."/>
            <person name="Pallen M.J."/>
        </authorList>
    </citation>
    <scope>NUCLEOTIDE SEQUENCE</scope>
    <source>
        <strain evidence="5">CHK190-19873</strain>
    </source>
</reference>
<proteinExistence type="inferred from homology"/>
<accession>A0A9D1ET37</accession>
<dbReference type="GO" id="GO:0033178">
    <property type="term" value="C:proton-transporting two-sector ATPase complex, catalytic domain"/>
    <property type="evidence" value="ECO:0007669"/>
    <property type="project" value="InterPro"/>
</dbReference>
<dbReference type="InterPro" id="IPR002842">
    <property type="entry name" value="ATPase_V1_Esu"/>
</dbReference>
<keyword evidence="4" id="KW-0175">Coiled coil</keyword>
<dbReference type="EMBL" id="DVIQ01000041">
    <property type="protein sequence ID" value="HIS31433.1"/>
    <property type="molecule type" value="Genomic_DNA"/>
</dbReference>
<comment type="similarity">
    <text evidence="1">Belongs to the V-ATPase E subunit family.</text>
</comment>
<name>A0A9D1ET37_9FIRM</name>